<sequence>MIQLEKGSKKLLNAWAFYDWANSVYTLTIASSIFPIFYSALFLSEVKTVGAFGTEFKSTALITFVTAFTFLVVAITSPILSGIADYVGNKKNFLKFFCYVGSVGCVGLYWFNLEQIHLSLLFYFMGLIGYWGGSLVFYNSYLPDIAYPEQQDSISAKGFSMGGYLGSVLLLIFNLMMVMFPQFFGFDLSIDPSITETGSEAEIQLAMDAAKDAASFKAMKISFITVGIWWALFSQYSFYFLPKGTKSGHKVTRAVIFNGLKELREVWKELKQNLRLKRYLYAFFVFSMAVQTIMLVAVYFGEEEISWGGTDSEKTMGLIVSILVIQLVAILGAYVTSKASSKFGNIKTLIAVNFVWMFLCFYAYIMHTPMQFYIAAGIVGLVMGGVQSLGRSTYSKFLPETEDTTSYFSFYDVAEKIGIVIGMVIFATVDQITGTMRNAILVLVVFFIGGIILLFRVSDENKKTALE</sequence>
<comment type="caution">
    <text evidence="7">The sequence shown here is derived from an EMBL/GenBank/DDBJ whole genome shotgun (WGS) entry which is preliminary data.</text>
</comment>
<keyword evidence="3 6" id="KW-0812">Transmembrane</keyword>
<dbReference type="PANTHER" id="PTHR23519:SF1">
    <property type="entry name" value="AUTOPHAGY-RELATED PROTEIN 22"/>
    <property type="match status" value="1"/>
</dbReference>
<reference evidence="7 8" key="1">
    <citation type="journal article" date="2014" name="Genome Announc.">
        <title>Draft Genome Sequences of Marine Flavobacterium Algibacter lectus Strains SS8 and NR4.</title>
        <authorList>
            <person name="Takatani N."/>
            <person name="Nakanishi M."/>
            <person name="Meirelles P."/>
            <person name="Mino S."/>
            <person name="Suda W."/>
            <person name="Oshima K."/>
            <person name="Hattori M."/>
            <person name="Ohkuma M."/>
            <person name="Hosokawa M."/>
            <person name="Miyashita K."/>
            <person name="Thompson F.L."/>
            <person name="Niwa A."/>
            <person name="Sawabe T."/>
            <person name="Sawabe T."/>
        </authorList>
    </citation>
    <scope>NUCLEOTIDE SEQUENCE [LARGE SCALE GENOMIC DNA]</scope>
    <source>
        <strain evidence="8">JCM19274</strain>
    </source>
</reference>
<protein>
    <submittedName>
        <fullName evidence="7">Arginine/ornithine antiporter ArcD</fullName>
    </submittedName>
</protein>
<feature type="transmembrane region" description="Helical" evidence="6">
    <location>
        <begin position="61"/>
        <end position="81"/>
    </location>
</feature>
<dbReference type="PANTHER" id="PTHR23519">
    <property type="entry name" value="AUTOPHAGY-RELATED PROTEIN 22"/>
    <property type="match status" value="1"/>
</dbReference>
<dbReference type="AlphaFoldDB" id="A0A090WJJ2"/>
<evidence type="ECO:0000256" key="2">
    <source>
        <dbReference type="ARBA" id="ARBA00022448"/>
    </source>
</evidence>
<keyword evidence="4 6" id="KW-1133">Transmembrane helix</keyword>
<evidence type="ECO:0000256" key="5">
    <source>
        <dbReference type="ARBA" id="ARBA00023136"/>
    </source>
</evidence>
<keyword evidence="5 6" id="KW-0472">Membrane</keyword>
<dbReference type="Gene3D" id="1.20.1250.20">
    <property type="entry name" value="MFS general substrate transporter like domains"/>
    <property type="match status" value="1"/>
</dbReference>
<dbReference type="InterPro" id="IPR036259">
    <property type="entry name" value="MFS_trans_sf"/>
</dbReference>
<evidence type="ECO:0000256" key="3">
    <source>
        <dbReference type="ARBA" id="ARBA00022692"/>
    </source>
</evidence>
<dbReference type="RefSeq" id="WP_042494754.1">
    <property type="nucleotide sequence ID" value="NZ_BBNU01000001.1"/>
</dbReference>
<evidence type="ECO:0000256" key="4">
    <source>
        <dbReference type="ARBA" id="ARBA00022989"/>
    </source>
</evidence>
<dbReference type="InterPro" id="IPR024671">
    <property type="entry name" value="Atg22-like"/>
</dbReference>
<name>A0A090WJJ2_9FLAO</name>
<dbReference type="InterPro" id="IPR050495">
    <property type="entry name" value="ATG22/LtaA_families"/>
</dbReference>
<accession>A0A090WJJ2</accession>
<dbReference type="Pfam" id="PF11700">
    <property type="entry name" value="ATG22"/>
    <property type="match status" value="2"/>
</dbReference>
<evidence type="ECO:0000256" key="6">
    <source>
        <dbReference type="SAM" id="Phobius"/>
    </source>
</evidence>
<feature type="transmembrane region" description="Helical" evidence="6">
    <location>
        <begin position="117"/>
        <end position="138"/>
    </location>
</feature>
<comment type="subcellular location">
    <subcellularLocation>
        <location evidence="1">Endomembrane system</location>
        <topology evidence="1">Multi-pass membrane protein</topology>
    </subcellularLocation>
</comment>
<feature type="transmembrane region" description="Helical" evidence="6">
    <location>
        <begin position="159"/>
        <end position="180"/>
    </location>
</feature>
<proteinExistence type="predicted"/>
<gene>
    <name evidence="7" type="ORF">JCM19274_4953</name>
</gene>
<dbReference type="STRING" id="221126.SAMN04489722_102486"/>
<feature type="transmembrane region" description="Helical" evidence="6">
    <location>
        <begin position="410"/>
        <end position="429"/>
    </location>
</feature>
<keyword evidence="2" id="KW-0813">Transport</keyword>
<evidence type="ECO:0000256" key="1">
    <source>
        <dbReference type="ARBA" id="ARBA00004127"/>
    </source>
</evidence>
<dbReference type="GO" id="GO:0012505">
    <property type="term" value="C:endomembrane system"/>
    <property type="evidence" value="ECO:0007669"/>
    <property type="project" value="UniProtKB-SubCell"/>
</dbReference>
<evidence type="ECO:0000313" key="7">
    <source>
        <dbReference type="EMBL" id="GAL77240.1"/>
    </source>
</evidence>
<dbReference type="SUPFAM" id="SSF103473">
    <property type="entry name" value="MFS general substrate transporter"/>
    <property type="match status" value="1"/>
</dbReference>
<dbReference type="Proteomes" id="UP000029643">
    <property type="component" value="Unassembled WGS sequence"/>
</dbReference>
<dbReference type="EMBL" id="BBNU01000001">
    <property type="protein sequence ID" value="GAL77240.1"/>
    <property type="molecule type" value="Genomic_DNA"/>
</dbReference>
<feature type="transmembrane region" description="Helical" evidence="6">
    <location>
        <begin position="435"/>
        <end position="455"/>
    </location>
</feature>
<feature type="transmembrane region" description="Helical" evidence="6">
    <location>
        <begin position="20"/>
        <end position="41"/>
    </location>
</feature>
<feature type="transmembrane region" description="Helical" evidence="6">
    <location>
        <begin position="371"/>
        <end position="389"/>
    </location>
</feature>
<feature type="transmembrane region" description="Helical" evidence="6">
    <location>
        <begin position="348"/>
        <end position="365"/>
    </location>
</feature>
<organism evidence="7 8">
    <name type="scientific">Algibacter lectus</name>
    <dbReference type="NCBI Taxonomy" id="221126"/>
    <lineage>
        <taxon>Bacteria</taxon>
        <taxon>Pseudomonadati</taxon>
        <taxon>Bacteroidota</taxon>
        <taxon>Flavobacteriia</taxon>
        <taxon>Flavobacteriales</taxon>
        <taxon>Flavobacteriaceae</taxon>
        <taxon>Algibacter</taxon>
    </lineage>
</organism>
<evidence type="ECO:0000313" key="8">
    <source>
        <dbReference type="Proteomes" id="UP000029643"/>
    </source>
</evidence>
<feature type="transmembrane region" description="Helical" evidence="6">
    <location>
        <begin position="279"/>
        <end position="300"/>
    </location>
</feature>
<feature type="transmembrane region" description="Helical" evidence="6">
    <location>
        <begin position="93"/>
        <end position="111"/>
    </location>
</feature>
<feature type="transmembrane region" description="Helical" evidence="6">
    <location>
        <begin position="221"/>
        <end position="241"/>
    </location>
</feature>
<feature type="transmembrane region" description="Helical" evidence="6">
    <location>
        <begin position="315"/>
        <end position="336"/>
    </location>
</feature>